<evidence type="ECO:0000256" key="6">
    <source>
        <dbReference type="SAM" id="Phobius"/>
    </source>
</evidence>
<feature type="transmembrane region" description="Helical" evidence="6">
    <location>
        <begin position="71"/>
        <end position="90"/>
    </location>
</feature>
<feature type="transmembrane region" description="Helical" evidence="6">
    <location>
        <begin position="12"/>
        <end position="30"/>
    </location>
</feature>
<keyword evidence="2" id="KW-1003">Cell membrane</keyword>
<dbReference type="GO" id="GO:0005886">
    <property type="term" value="C:plasma membrane"/>
    <property type="evidence" value="ECO:0007669"/>
    <property type="project" value="UniProtKB-SubCell"/>
</dbReference>
<feature type="transmembrane region" description="Helical" evidence="6">
    <location>
        <begin position="154"/>
        <end position="172"/>
    </location>
</feature>
<dbReference type="GO" id="GO:0015171">
    <property type="term" value="F:amino acid transmembrane transporter activity"/>
    <property type="evidence" value="ECO:0007669"/>
    <property type="project" value="TreeGrafter"/>
</dbReference>
<accession>A0AB39UVK9</accession>
<evidence type="ECO:0000256" key="1">
    <source>
        <dbReference type="ARBA" id="ARBA00004651"/>
    </source>
</evidence>
<dbReference type="RefSeq" id="WP_369601055.1">
    <property type="nucleotide sequence ID" value="NZ_CP154858.1"/>
</dbReference>
<proteinExistence type="predicted"/>
<evidence type="ECO:0000256" key="5">
    <source>
        <dbReference type="ARBA" id="ARBA00023136"/>
    </source>
</evidence>
<organism evidence="7">
    <name type="scientific">Thermohahella caldifontis</name>
    <dbReference type="NCBI Taxonomy" id="3142973"/>
    <lineage>
        <taxon>Bacteria</taxon>
        <taxon>Pseudomonadati</taxon>
        <taxon>Pseudomonadota</taxon>
        <taxon>Gammaproteobacteria</taxon>
        <taxon>Oceanospirillales</taxon>
        <taxon>Hahellaceae</taxon>
        <taxon>Thermohahella</taxon>
    </lineage>
</organism>
<evidence type="ECO:0000313" key="7">
    <source>
        <dbReference type="EMBL" id="XDT72034.1"/>
    </source>
</evidence>
<keyword evidence="4 6" id="KW-1133">Transmembrane helix</keyword>
<reference evidence="7" key="1">
    <citation type="submission" date="2024-05" db="EMBL/GenBank/DDBJ databases">
        <title>Genome sequencing of novel strain.</title>
        <authorList>
            <person name="Ganbat D."/>
            <person name="Ganbat S."/>
            <person name="Lee S.-J."/>
        </authorList>
    </citation>
    <scope>NUCLEOTIDE SEQUENCE</scope>
    <source>
        <strain evidence="7">SMD15-11</strain>
    </source>
</reference>
<evidence type="ECO:0000256" key="4">
    <source>
        <dbReference type="ARBA" id="ARBA00022989"/>
    </source>
</evidence>
<dbReference type="PANTHER" id="PTHR30086:SF21">
    <property type="entry name" value="TRANSPORT PROTEIN"/>
    <property type="match status" value="1"/>
</dbReference>
<keyword evidence="5 6" id="KW-0472">Membrane</keyword>
<dbReference type="Pfam" id="PF01810">
    <property type="entry name" value="LysE"/>
    <property type="match status" value="1"/>
</dbReference>
<name>A0AB39UVK9_9GAMM</name>
<feature type="transmembrane region" description="Helical" evidence="6">
    <location>
        <begin position="42"/>
        <end position="65"/>
    </location>
</feature>
<dbReference type="EMBL" id="CP154858">
    <property type="protein sequence ID" value="XDT72034.1"/>
    <property type="molecule type" value="Genomic_DNA"/>
</dbReference>
<dbReference type="AlphaFoldDB" id="A0AB39UVK9"/>
<sequence>MSDYWSEFLTVAIIHLLAVASPGPDFAVVLRQSLCKSRSVALWTSAGIGTGILFHVTYSLIGIGLLIAQSIWLFTVLKMVGALYLLYVAWQCLHARPLDASALDAAAGDATGHWQAFRLGLLTNVLNPKATLFFVALFSVVIQPDTPKWVQGIYGLWMSVATAVWFGMVSWLLSARRFREAFRRHVHRVERLMGVVLAGLAARLFLATRD</sequence>
<dbReference type="PANTHER" id="PTHR30086">
    <property type="entry name" value="ARGININE EXPORTER PROTEIN ARGO"/>
    <property type="match status" value="1"/>
</dbReference>
<comment type="subcellular location">
    <subcellularLocation>
        <location evidence="1">Cell membrane</location>
        <topology evidence="1">Multi-pass membrane protein</topology>
    </subcellularLocation>
</comment>
<keyword evidence="3 6" id="KW-0812">Transmembrane</keyword>
<feature type="transmembrane region" description="Helical" evidence="6">
    <location>
        <begin position="121"/>
        <end position="142"/>
    </location>
</feature>
<dbReference type="PIRSF" id="PIRSF006324">
    <property type="entry name" value="LeuE"/>
    <property type="match status" value="1"/>
</dbReference>
<protein>
    <submittedName>
        <fullName evidence="7">LysE family transporter</fullName>
    </submittedName>
</protein>
<dbReference type="InterPro" id="IPR001123">
    <property type="entry name" value="LeuE-type"/>
</dbReference>
<gene>
    <name evidence="7" type="ORF">AAIA72_14725</name>
</gene>
<evidence type="ECO:0000256" key="2">
    <source>
        <dbReference type="ARBA" id="ARBA00022475"/>
    </source>
</evidence>
<evidence type="ECO:0000256" key="3">
    <source>
        <dbReference type="ARBA" id="ARBA00022692"/>
    </source>
</evidence>
<dbReference type="KEGG" id="tcd:AAIA72_14725"/>